<organism evidence="1 2">
    <name type="scientific">Araneus ventricosus</name>
    <name type="common">Orbweaver spider</name>
    <name type="synonym">Epeira ventricosa</name>
    <dbReference type="NCBI Taxonomy" id="182803"/>
    <lineage>
        <taxon>Eukaryota</taxon>
        <taxon>Metazoa</taxon>
        <taxon>Ecdysozoa</taxon>
        <taxon>Arthropoda</taxon>
        <taxon>Chelicerata</taxon>
        <taxon>Arachnida</taxon>
        <taxon>Araneae</taxon>
        <taxon>Araneomorphae</taxon>
        <taxon>Entelegynae</taxon>
        <taxon>Araneoidea</taxon>
        <taxon>Araneidae</taxon>
        <taxon>Araneus</taxon>
    </lineage>
</organism>
<keyword evidence="2" id="KW-1185">Reference proteome</keyword>
<gene>
    <name evidence="1" type="ORF">AVEN_175451_1</name>
</gene>
<protein>
    <submittedName>
        <fullName evidence="1">Uncharacterized protein</fullName>
    </submittedName>
</protein>
<proteinExistence type="predicted"/>
<dbReference type="AlphaFoldDB" id="A0A4Y2XBF0"/>
<dbReference type="Proteomes" id="UP000499080">
    <property type="component" value="Unassembled WGS sequence"/>
</dbReference>
<evidence type="ECO:0000313" key="2">
    <source>
        <dbReference type="Proteomes" id="UP000499080"/>
    </source>
</evidence>
<evidence type="ECO:0000313" key="1">
    <source>
        <dbReference type="EMBL" id="GBO46538.1"/>
    </source>
</evidence>
<accession>A0A4Y2XBF0</accession>
<sequence length="111" mass="13363">MAKEGLYFQFKRLRFTEFINVKLCDHCLGYLHTIKFREARENESLQRCDNCGERKPQGVEDDSRRPKCHQCTIAREEYEADYVVNHVIVDKRCLSFQRKRELIIERTDYGK</sequence>
<dbReference type="EMBL" id="BGPR01074302">
    <property type="protein sequence ID" value="GBO46538.1"/>
    <property type="molecule type" value="Genomic_DNA"/>
</dbReference>
<name>A0A4Y2XBF0_ARAVE</name>
<comment type="caution">
    <text evidence="1">The sequence shown here is derived from an EMBL/GenBank/DDBJ whole genome shotgun (WGS) entry which is preliminary data.</text>
</comment>
<reference evidence="1 2" key="1">
    <citation type="journal article" date="2019" name="Sci. Rep.">
        <title>Orb-weaving spider Araneus ventricosus genome elucidates the spidroin gene catalogue.</title>
        <authorList>
            <person name="Kono N."/>
            <person name="Nakamura H."/>
            <person name="Ohtoshi R."/>
            <person name="Moran D.A.P."/>
            <person name="Shinohara A."/>
            <person name="Yoshida Y."/>
            <person name="Fujiwara M."/>
            <person name="Mori M."/>
            <person name="Tomita M."/>
            <person name="Arakawa K."/>
        </authorList>
    </citation>
    <scope>NUCLEOTIDE SEQUENCE [LARGE SCALE GENOMIC DNA]</scope>
</reference>